<name>A0ABY2XNH4_9GAMM</name>
<reference evidence="1 2" key="1">
    <citation type="submission" date="2019-05" db="EMBL/GenBank/DDBJ databases">
        <title>Genome of Alcanivorax gelatiniphagus, an oil degrading marine bacteria.</title>
        <authorList>
            <person name="Kwon K.K."/>
        </authorList>
    </citation>
    <scope>NUCLEOTIDE SEQUENCE [LARGE SCALE GENOMIC DNA]</scope>
    <source>
        <strain evidence="1 2">MEBiC 08158</strain>
    </source>
</reference>
<dbReference type="CDD" id="cd06558">
    <property type="entry name" value="crotonase-like"/>
    <property type="match status" value="1"/>
</dbReference>
<proteinExistence type="predicted"/>
<gene>
    <name evidence="1" type="ORF">FGS76_05185</name>
</gene>
<sequence length="269" mass="28778">MEALRLQRDGGVAVLTLARPASRNALDEVLREELLAVLPRLSEDDSLRALVIQGEGGAFCAGGDLKGIGGARLDADGWRRRMARGHQWLKPLLALDCPIITAVDGAAYGAGFSLALCGDFLLVGPRARFCMSFLRVGLMPDLGGLPALCAALGPRRARELVLSAREVSADEALRLGLASEALDSDRLPGRALEIAKAFEGASPAAVAMIKNEIRHLTAGDSDDLLHREAVGQAVLFDTSAHRDAVDRFLNKKPAAFQWPRDRSGEQHDS</sequence>
<dbReference type="Pfam" id="PF00378">
    <property type="entry name" value="ECH_1"/>
    <property type="match status" value="1"/>
</dbReference>
<organism evidence="1 2">
    <name type="scientific">Alloalcanivorax gelatiniphagus</name>
    <dbReference type="NCBI Taxonomy" id="1194167"/>
    <lineage>
        <taxon>Bacteria</taxon>
        <taxon>Pseudomonadati</taxon>
        <taxon>Pseudomonadota</taxon>
        <taxon>Gammaproteobacteria</taxon>
        <taxon>Oceanospirillales</taxon>
        <taxon>Alcanivoracaceae</taxon>
        <taxon>Alloalcanivorax</taxon>
    </lineage>
</organism>
<protein>
    <submittedName>
        <fullName evidence="1">Enoyl-CoA hydratase/isomerase family protein</fullName>
    </submittedName>
</protein>
<evidence type="ECO:0000313" key="1">
    <source>
        <dbReference type="EMBL" id="TMW13988.1"/>
    </source>
</evidence>
<dbReference type="PANTHER" id="PTHR43459:SF1">
    <property type="entry name" value="EG:BACN32G11.4 PROTEIN"/>
    <property type="match status" value="1"/>
</dbReference>
<evidence type="ECO:0000313" key="2">
    <source>
        <dbReference type="Proteomes" id="UP000739180"/>
    </source>
</evidence>
<dbReference type="EMBL" id="VCQT01000020">
    <property type="protein sequence ID" value="TMW13988.1"/>
    <property type="molecule type" value="Genomic_DNA"/>
</dbReference>
<dbReference type="InterPro" id="IPR029045">
    <property type="entry name" value="ClpP/crotonase-like_dom_sf"/>
</dbReference>
<dbReference type="Proteomes" id="UP000739180">
    <property type="component" value="Unassembled WGS sequence"/>
</dbReference>
<keyword evidence="2" id="KW-1185">Reference proteome</keyword>
<dbReference type="Gene3D" id="3.90.226.10">
    <property type="entry name" value="2-enoyl-CoA Hydratase, Chain A, domain 1"/>
    <property type="match status" value="1"/>
</dbReference>
<comment type="caution">
    <text evidence="1">The sequence shown here is derived from an EMBL/GenBank/DDBJ whole genome shotgun (WGS) entry which is preliminary data.</text>
</comment>
<dbReference type="RefSeq" id="WP_138771564.1">
    <property type="nucleotide sequence ID" value="NZ_JBHSSX010000070.1"/>
</dbReference>
<dbReference type="PANTHER" id="PTHR43459">
    <property type="entry name" value="ENOYL-COA HYDRATASE"/>
    <property type="match status" value="1"/>
</dbReference>
<accession>A0ABY2XNH4</accession>
<dbReference type="InterPro" id="IPR001753">
    <property type="entry name" value="Enoyl-CoA_hydra/iso"/>
</dbReference>
<dbReference type="SUPFAM" id="SSF52096">
    <property type="entry name" value="ClpP/crotonase"/>
    <property type="match status" value="1"/>
</dbReference>